<feature type="non-terminal residue" evidence="1">
    <location>
        <position position="52"/>
    </location>
</feature>
<keyword evidence="2" id="KW-1185">Reference proteome</keyword>
<dbReference type="EMBL" id="JAMKFB020000008">
    <property type="protein sequence ID" value="KAL0185711.1"/>
    <property type="molecule type" value="Genomic_DNA"/>
</dbReference>
<name>A0ABD0QHM9_CIRMR</name>
<evidence type="ECO:0000313" key="1">
    <source>
        <dbReference type="EMBL" id="KAL0185711.1"/>
    </source>
</evidence>
<dbReference type="AlphaFoldDB" id="A0ABD0QHM9"/>
<accession>A0ABD0QHM9</accession>
<dbReference type="Proteomes" id="UP001529510">
    <property type="component" value="Unassembled WGS sequence"/>
</dbReference>
<sequence length="52" mass="6235">MCICVHTLSCCWHLRSRFWVCWLRRGQLSKPSSAKRKTIRRPVSYRAPYCCC</sequence>
<comment type="caution">
    <text evidence="1">The sequence shown here is derived from an EMBL/GenBank/DDBJ whole genome shotgun (WGS) entry which is preliminary data.</text>
</comment>
<protein>
    <submittedName>
        <fullName evidence="1">Uncharacterized protein</fullName>
    </submittedName>
</protein>
<proteinExistence type="predicted"/>
<evidence type="ECO:0000313" key="2">
    <source>
        <dbReference type="Proteomes" id="UP001529510"/>
    </source>
</evidence>
<organism evidence="1 2">
    <name type="scientific">Cirrhinus mrigala</name>
    <name type="common">Mrigala</name>
    <dbReference type="NCBI Taxonomy" id="683832"/>
    <lineage>
        <taxon>Eukaryota</taxon>
        <taxon>Metazoa</taxon>
        <taxon>Chordata</taxon>
        <taxon>Craniata</taxon>
        <taxon>Vertebrata</taxon>
        <taxon>Euteleostomi</taxon>
        <taxon>Actinopterygii</taxon>
        <taxon>Neopterygii</taxon>
        <taxon>Teleostei</taxon>
        <taxon>Ostariophysi</taxon>
        <taxon>Cypriniformes</taxon>
        <taxon>Cyprinidae</taxon>
        <taxon>Labeoninae</taxon>
        <taxon>Labeonini</taxon>
        <taxon>Cirrhinus</taxon>
    </lineage>
</organism>
<reference evidence="1 2" key="1">
    <citation type="submission" date="2024-05" db="EMBL/GenBank/DDBJ databases">
        <title>Genome sequencing and assembly of Indian major carp, Cirrhinus mrigala (Hamilton, 1822).</title>
        <authorList>
            <person name="Mohindra V."/>
            <person name="Chowdhury L.M."/>
            <person name="Lal K."/>
            <person name="Jena J.K."/>
        </authorList>
    </citation>
    <scope>NUCLEOTIDE SEQUENCE [LARGE SCALE GENOMIC DNA]</scope>
    <source>
        <strain evidence="1">CM1030</strain>
        <tissue evidence="1">Blood</tissue>
    </source>
</reference>
<gene>
    <name evidence="1" type="ORF">M9458_017381</name>
</gene>